<dbReference type="STRING" id="1302659.I858_012500"/>
<dbReference type="Gene3D" id="3.40.50.720">
    <property type="entry name" value="NAD(P)-binding Rossmann-like Domain"/>
    <property type="match status" value="1"/>
</dbReference>
<dbReference type="InterPro" id="IPR026055">
    <property type="entry name" value="FAR"/>
</dbReference>
<keyword evidence="3" id="KW-1185">Reference proteome</keyword>
<dbReference type="PANTHER" id="PTHR11011">
    <property type="entry name" value="MALE STERILITY PROTEIN 2-RELATED"/>
    <property type="match status" value="1"/>
</dbReference>
<dbReference type="InterPro" id="IPR036291">
    <property type="entry name" value="NAD(P)-bd_dom_sf"/>
</dbReference>
<dbReference type="CDD" id="cd05263">
    <property type="entry name" value="MupV_like_SDR_e"/>
    <property type="match status" value="1"/>
</dbReference>
<dbReference type="OrthoDB" id="9807212at2"/>
<feature type="domain" description="Thioester reductase (TE)" evidence="1">
    <location>
        <begin position="7"/>
        <end position="236"/>
    </location>
</feature>
<evidence type="ECO:0000313" key="3">
    <source>
        <dbReference type="Proteomes" id="UP000053354"/>
    </source>
</evidence>
<dbReference type="InterPro" id="IPR013120">
    <property type="entry name" value="FAR_NAD-bd"/>
</dbReference>
<accession>A0A1B1S3N7</accession>
<dbReference type="EMBL" id="CP016540">
    <property type="protein sequence ID" value="ANU27804.1"/>
    <property type="molecule type" value="Genomic_DNA"/>
</dbReference>
<dbReference type="AlphaFoldDB" id="A0A1B1S3N7"/>
<gene>
    <name evidence="2" type="ORF">I858_012500</name>
</gene>
<sequence length="359" mass="41561">MTEVVFTGFPGFITSQLIYKHAQKGKLITAIILSSERVKAEKEAERIEKETNCRAIKLIEGDITKQGLALTENDKDYLKNKEIIFWHLAAIYDLAVPRDIAWKVNVEGTRFVNRFVAELSNLKRYIYFSTAYVAGNRQGTIYERDLKRPQAFKNFYEETKFEAELLVDELKKTLPVTIIRPGIVRGHSTTGETIKFDGPYFFLNLIDRVKYLPYIPFVGYSKSYINVVPIDYILNASIYLSKLNEAAGQTVHLTDPHPHPVEEVYRRMVYLMTGKNPKGRLPHRLAKMSLSLATVRKFLRVEIETLDYLTWSADFDTQNVNRLLKESNICCTDFLETMPKMVEFYNVHKNDKNFQVTIT</sequence>
<dbReference type="SUPFAM" id="SSF51735">
    <property type="entry name" value="NAD(P)-binding Rossmann-fold domains"/>
    <property type="match status" value="1"/>
</dbReference>
<reference evidence="2" key="1">
    <citation type="submission" date="2016-10" db="EMBL/GenBank/DDBJ databases">
        <authorList>
            <person name="See-Too W.S."/>
        </authorList>
    </citation>
    <scope>NUCLEOTIDE SEQUENCE</scope>
    <source>
        <strain evidence="2">L10.15</strain>
    </source>
</reference>
<proteinExistence type="predicted"/>
<evidence type="ECO:0000259" key="1">
    <source>
        <dbReference type="Pfam" id="PF07993"/>
    </source>
</evidence>
<dbReference type="Pfam" id="PF07993">
    <property type="entry name" value="NAD_binding_4"/>
    <property type="match status" value="1"/>
</dbReference>
<dbReference type="Proteomes" id="UP000053354">
    <property type="component" value="Chromosome"/>
</dbReference>
<organism evidence="2 3">
    <name type="scientific">Planococcus versutus</name>
    <dbReference type="NCBI Taxonomy" id="1302659"/>
    <lineage>
        <taxon>Bacteria</taxon>
        <taxon>Bacillati</taxon>
        <taxon>Bacillota</taxon>
        <taxon>Bacilli</taxon>
        <taxon>Bacillales</taxon>
        <taxon>Caryophanaceae</taxon>
        <taxon>Planococcus</taxon>
    </lineage>
</organism>
<protein>
    <submittedName>
        <fullName evidence="2">3-beta hydroxysteroid dehydrogenase</fullName>
    </submittedName>
</protein>
<dbReference type="RefSeq" id="WP_049693435.1">
    <property type="nucleotide sequence ID" value="NZ_CP016540.2"/>
</dbReference>
<dbReference type="KEGG" id="pll:I858_012500"/>
<dbReference type="GO" id="GO:0080019">
    <property type="term" value="F:alcohol-forming very long-chain fatty acyl-CoA reductase activity"/>
    <property type="evidence" value="ECO:0007669"/>
    <property type="project" value="InterPro"/>
</dbReference>
<name>A0A1B1S3N7_9BACL</name>
<evidence type="ECO:0000313" key="2">
    <source>
        <dbReference type="EMBL" id="ANU27804.1"/>
    </source>
</evidence>